<dbReference type="Proteomes" id="UP000595814">
    <property type="component" value="Chromosome"/>
</dbReference>
<keyword evidence="2" id="KW-1185">Reference proteome</keyword>
<sequence>MNNNYLQINEKDNVVVAVKKLEKGNKIVFKDTEIEIRSEVPVGHKIAIKNIKTGENIIKYGEAIGRAVTDIESGEHVHTENIKTNLKDIIDYKYNKQIFEFDYKNKNIPTFKGYVREDGNVGTRNDIWIVPTVGCINQTAKNLSKMAKEKYGNKVDDIVAITHDMGCSQLGDDLEITQKILAGIIKNPNAAGVLVLSLGCENNYLEIFKPFLGEFNKNRIKFLTIQNVKDEYLEAMNLLDELVSYASEFKREDVGIDKLKIGFKCGGSDAFSGITANVLSGKVNDEIVSYGGSTVISEVPEMFGAEHLLMARAKDKEVFNKIVNLINDYKNYFKKYNQQIYENPSPGNKKGGITTLEDKSLGCIQKGGSSQIVGVLDYGEQIDKPGFFLLNGSGNDQVSTTNLVASGVNLIVFTTGRGNPFGNIVPTIKLSSNTELAKNKPHWIDFDAGQLLNGINFKVLTQSFLDYIIKVASGELTNNEKNGFKSITIFKDGVIL</sequence>
<dbReference type="EMBL" id="CP066744">
    <property type="protein sequence ID" value="QQK07783.1"/>
    <property type="molecule type" value="Genomic_DNA"/>
</dbReference>
<name>A0AC61MR30_9FIRM</name>
<organism evidence="1 2">
    <name type="scientific">Miniphocaeibacter halophilus</name>
    <dbReference type="NCBI Taxonomy" id="2931922"/>
    <lineage>
        <taxon>Bacteria</taxon>
        <taxon>Bacillati</taxon>
        <taxon>Bacillota</taxon>
        <taxon>Tissierellia</taxon>
        <taxon>Tissierellales</taxon>
        <taxon>Peptoniphilaceae</taxon>
        <taxon>Miniphocaeibacter</taxon>
    </lineage>
</organism>
<reference evidence="1 2" key="1">
    <citation type="journal article" date="2022" name="Int. J. Syst. Evol. Microbiol.">
        <title>Miniphocaeibacter halophilus sp. nov., an ammonium-tolerant acetate-producing bacterium isolated from a biogas system.</title>
        <authorList>
            <person name="Schnurer A."/>
            <person name="Singh A."/>
            <person name="Bi S."/>
            <person name="Qiao W."/>
            <person name="Westerholm M."/>
        </authorList>
    </citation>
    <scope>NUCLEOTIDE SEQUENCE [LARGE SCALE GENOMIC DNA]</scope>
    <source>
        <strain evidence="1 2">AMB_01</strain>
    </source>
</reference>
<protein>
    <submittedName>
        <fullName evidence="1">Altronate dehydratase</fullName>
    </submittedName>
</protein>
<evidence type="ECO:0000313" key="1">
    <source>
        <dbReference type="EMBL" id="QQK07783.1"/>
    </source>
</evidence>
<evidence type="ECO:0000313" key="2">
    <source>
        <dbReference type="Proteomes" id="UP000595814"/>
    </source>
</evidence>
<gene>
    <name evidence="1" type="ORF">JFY71_10945</name>
</gene>
<proteinExistence type="predicted"/>
<accession>A0AC61MR30</accession>